<dbReference type="InterPro" id="IPR003719">
    <property type="entry name" value="Phenazine_PhzF-like"/>
</dbReference>
<sequence>MRLIFETCDVFTDRRFGGNPLAVVRDAAALDTAAMQTIAREFNLSETVFVEAADEASATARIRIFTPGLELPFAGHPNVGAAVLVARYLGIQGDRLFLDQAAGRVVAELTRDETHHVIAASITAPKPFALGQALDPAGIAACAGLPGLAGDAVVASCGTPFALAEVADEATLAAATPDAAAFRRHLPASTAVGLHLFCRQGQEDSVLRLRARMFAPMGGIAEDPATGAANVALGGLLLHRSGADRIALVVEQGIEMGRPSLLAVEAWREGEAIRVSVGGGVVPVSRGWLYL</sequence>
<dbReference type="EMBL" id="FOSQ01000002">
    <property type="protein sequence ID" value="SFK39615.1"/>
    <property type="molecule type" value="Genomic_DNA"/>
</dbReference>
<evidence type="ECO:0000256" key="1">
    <source>
        <dbReference type="ARBA" id="ARBA00008270"/>
    </source>
</evidence>
<dbReference type="PANTHER" id="PTHR13774">
    <property type="entry name" value="PHENAZINE BIOSYNTHESIS PROTEIN"/>
    <property type="match status" value="1"/>
</dbReference>
<dbReference type="PIRSF" id="PIRSF016184">
    <property type="entry name" value="PhzC_PhzF"/>
    <property type="match status" value="1"/>
</dbReference>
<dbReference type="GO" id="GO:0016853">
    <property type="term" value="F:isomerase activity"/>
    <property type="evidence" value="ECO:0007669"/>
    <property type="project" value="UniProtKB-KW"/>
</dbReference>
<dbReference type="NCBIfam" id="TIGR00654">
    <property type="entry name" value="PhzF_family"/>
    <property type="match status" value="1"/>
</dbReference>
<dbReference type="AlphaFoldDB" id="A0A1I3Z6D2"/>
<reference evidence="3 4" key="1">
    <citation type="submission" date="2016-10" db="EMBL/GenBank/DDBJ databases">
        <authorList>
            <person name="de Groot N.N."/>
        </authorList>
    </citation>
    <scope>NUCLEOTIDE SEQUENCE [LARGE SCALE GENOMIC DNA]</scope>
    <source>
        <strain evidence="3 4">DSM 19981</strain>
    </source>
</reference>
<dbReference type="Proteomes" id="UP000199473">
    <property type="component" value="Unassembled WGS sequence"/>
</dbReference>
<dbReference type="STRING" id="1123062.SAMN02745775_102221"/>
<dbReference type="GO" id="GO:0005737">
    <property type="term" value="C:cytoplasm"/>
    <property type="evidence" value="ECO:0007669"/>
    <property type="project" value="TreeGrafter"/>
</dbReference>
<keyword evidence="3" id="KW-0413">Isomerase</keyword>
<evidence type="ECO:0000256" key="2">
    <source>
        <dbReference type="PIRSR" id="PIRSR016184-1"/>
    </source>
</evidence>
<dbReference type="RefSeq" id="WP_175533810.1">
    <property type="nucleotide sequence ID" value="NZ_FOSQ01000002.1"/>
</dbReference>
<organism evidence="3 4">
    <name type="scientific">Falsiroseomonas stagni DSM 19981</name>
    <dbReference type="NCBI Taxonomy" id="1123062"/>
    <lineage>
        <taxon>Bacteria</taxon>
        <taxon>Pseudomonadati</taxon>
        <taxon>Pseudomonadota</taxon>
        <taxon>Alphaproteobacteria</taxon>
        <taxon>Acetobacterales</taxon>
        <taxon>Roseomonadaceae</taxon>
        <taxon>Falsiroseomonas</taxon>
    </lineage>
</organism>
<dbReference type="Gene3D" id="3.10.310.10">
    <property type="entry name" value="Diaminopimelate Epimerase, Chain A, domain 1"/>
    <property type="match status" value="2"/>
</dbReference>
<feature type="active site" evidence="2">
    <location>
        <position position="46"/>
    </location>
</feature>
<name>A0A1I3Z6D2_9PROT</name>
<comment type="similarity">
    <text evidence="1">Belongs to the PhzF family.</text>
</comment>
<evidence type="ECO:0000313" key="4">
    <source>
        <dbReference type="Proteomes" id="UP000199473"/>
    </source>
</evidence>
<keyword evidence="4" id="KW-1185">Reference proteome</keyword>
<accession>A0A1I3Z6D2</accession>
<dbReference type="PANTHER" id="PTHR13774:SF32">
    <property type="entry name" value="ANTISENSE-ENHANCING SEQUENCE 1"/>
    <property type="match status" value="1"/>
</dbReference>
<proteinExistence type="inferred from homology"/>
<gene>
    <name evidence="3" type="ORF">SAMN02745775_102221</name>
</gene>
<dbReference type="Pfam" id="PF02567">
    <property type="entry name" value="PhzC-PhzF"/>
    <property type="match status" value="1"/>
</dbReference>
<evidence type="ECO:0000313" key="3">
    <source>
        <dbReference type="EMBL" id="SFK39615.1"/>
    </source>
</evidence>
<dbReference type="SUPFAM" id="SSF54506">
    <property type="entry name" value="Diaminopimelate epimerase-like"/>
    <property type="match status" value="1"/>
</dbReference>
<protein>
    <submittedName>
        <fullName evidence="3">Trans-2,3-dihydro-3-hydroxyanthranilate isomerase</fullName>
    </submittedName>
</protein>